<evidence type="ECO:0000256" key="2">
    <source>
        <dbReference type="SAM" id="Phobius"/>
    </source>
</evidence>
<feature type="transmembrane region" description="Helical" evidence="2">
    <location>
        <begin position="799"/>
        <end position="818"/>
    </location>
</feature>
<accession>A0A1H7TCW2</accession>
<keyword evidence="2" id="KW-0812">Transmembrane</keyword>
<dbReference type="RefSeq" id="WP_074870734.1">
    <property type="nucleotide sequence ID" value="NZ_FOAS01000027.1"/>
</dbReference>
<protein>
    <submittedName>
        <fullName evidence="3">Uncharacterized protein</fullName>
    </submittedName>
</protein>
<dbReference type="EMBL" id="FOAS01000027">
    <property type="protein sequence ID" value="SEL82641.1"/>
    <property type="molecule type" value="Genomic_DNA"/>
</dbReference>
<name>A0A1H7TCW2_9GAMM</name>
<keyword evidence="2" id="KW-1133">Transmembrane helix</keyword>
<dbReference type="Proteomes" id="UP000185766">
    <property type="component" value="Unassembled WGS sequence"/>
</dbReference>
<keyword evidence="4" id="KW-1185">Reference proteome</keyword>
<proteinExistence type="predicted"/>
<feature type="transmembrane region" description="Helical" evidence="2">
    <location>
        <begin position="824"/>
        <end position="844"/>
    </location>
</feature>
<sequence>MSELKDQPINEGTRKRTEYSNERRERLALNIQRQDGGMLQIPVEVDMRSHQEEERIQQNTFLAVLPMGRLPGYDKLNEAPKGGILRPGYLYIFRKGKLWRELESDGKGQLFEVDLAHWRKTAERGGNADARPPVGVKQHVVLVPTLLQGRFVGDQLAMAYSELPWTWEYINWLEANASRVSQRCDNIAHAWAAAVVGPEQWRATQAMPAIQITRISKGLCARELHLETLLEDPLLFNTGLRALPTDSLVMQLEKRQKELATYLNSPAPEPLPALPEVKDLLSENQLRGYPQLVGVMLDDPLFALRHAVAQSRLCAELLQTLNALVPHQPFGRYAELLYQEVMPANGPLKDFKIHVDTTALKKATLHAEREQAREQLYRQQERILSLVKRLAPIWNDYLHSRDERLLEPYAQLAELLEVLNRSPKGCDPRCIEAEDSKVSAAVDRLSHQLVEATHALTKGLLANAQGELPETARRLQALAASGMAVKPERLGLSALSFLNKAYIGQNLAAALDELLNHVATASALAVKRISKSSTVSQVQLHRSFAPTFDVLSQLHSRAKRLKLMPQGEALAKNMVVLGVHGDGFSFGITAAERATLTRDNYLYANLEAKNGQVLATSSGKLAERLSFAQKDLGKVMVVAAEANDPLVADYKQWRSMAGHLETAKALANSKLIPVLATVCAGFSLYANTVAAQALYQNGEKWRSIANLVGGLTDLGVAANNVALKLLTDAKRTANPWHVFWEKRGIQTTGFWAENLKKRTGKSLLSHSRIGSFAAMGIITAGLFVWDAGRSLRDGDDDVAMANMIAASGSSIWALYTIGLLASPWLLGLGVGLLVAGVIGTVLLADGAVEQAIKHGPFGTKQRLPQMNDPLLAYQQLLGALGEPRVQIERLQLWQKKAGAADKARLLDAQTKARVYLAPQDWVVELSTPLLGQFRNGVDFKLFAKEVVRSRNHTSGWNYRYQPISKQKLGAVVLDSNRLLFVLPAQFAVPSEGDPLRYRQAIEYSLKVCGQFHLGEAICHADDPFSGYNRIILPQPKARNWQAFTTKTPKDRDSADDVPYWLITQRDFAYV</sequence>
<feature type="region of interest" description="Disordered" evidence="1">
    <location>
        <begin position="1"/>
        <end position="23"/>
    </location>
</feature>
<evidence type="ECO:0000313" key="3">
    <source>
        <dbReference type="EMBL" id="SEL82641.1"/>
    </source>
</evidence>
<dbReference type="CDD" id="cd20705">
    <property type="entry name" value="MIX_I"/>
    <property type="match status" value="1"/>
</dbReference>
<reference evidence="3 4" key="1">
    <citation type="submission" date="2016-10" db="EMBL/GenBank/DDBJ databases">
        <authorList>
            <person name="de Groot N.N."/>
        </authorList>
    </citation>
    <scope>NUCLEOTIDE SEQUENCE [LARGE SCALE GENOMIC DNA]</scope>
    <source>
        <strain evidence="3 4">JCM 19513</strain>
    </source>
</reference>
<gene>
    <name evidence="3" type="ORF">SAMN05216214_12710</name>
</gene>
<dbReference type="AlphaFoldDB" id="A0A1H7TCW2"/>
<organism evidence="3 4">
    <name type="scientific">Atopomonas hussainii</name>
    <dbReference type="NCBI Taxonomy" id="1429083"/>
    <lineage>
        <taxon>Bacteria</taxon>
        <taxon>Pseudomonadati</taxon>
        <taxon>Pseudomonadota</taxon>
        <taxon>Gammaproteobacteria</taxon>
        <taxon>Pseudomonadales</taxon>
        <taxon>Pseudomonadaceae</taxon>
        <taxon>Atopomonas</taxon>
    </lineage>
</organism>
<feature type="transmembrane region" description="Helical" evidence="2">
    <location>
        <begin position="769"/>
        <end position="787"/>
    </location>
</feature>
<keyword evidence="2" id="KW-0472">Membrane</keyword>
<evidence type="ECO:0000256" key="1">
    <source>
        <dbReference type="SAM" id="MobiDB-lite"/>
    </source>
</evidence>
<evidence type="ECO:0000313" key="4">
    <source>
        <dbReference type="Proteomes" id="UP000185766"/>
    </source>
</evidence>